<reference evidence="1 2" key="1">
    <citation type="submission" date="2019-01" db="EMBL/GenBank/DDBJ databases">
        <title>Lactibacter flavus gen. nov., sp. nov., a novel bacterium of the family Propionibacteriaceae isolated from raw milk and dairy products.</title>
        <authorList>
            <person name="Huptas C."/>
            <person name="Wenning M."/>
            <person name="Breitenwieser F."/>
            <person name="Doll E."/>
            <person name="Von Neubeck M."/>
            <person name="Busse H.-J."/>
            <person name="Scherer S."/>
        </authorList>
    </citation>
    <scope>NUCLEOTIDE SEQUENCE [LARGE SCALE GENOMIC DNA]</scope>
    <source>
        <strain evidence="1 2">KCTC 33808</strain>
    </source>
</reference>
<comment type="caution">
    <text evidence="1">The sequence shown here is derived from an EMBL/GenBank/DDBJ whole genome shotgun (WGS) entry which is preliminary data.</text>
</comment>
<organism evidence="1 2">
    <name type="scientific">Propioniciclava sinopodophylli</name>
    <dbReference type="NCBI Taxonomy" id="1837344"/>
    <lineage>
        <taxon>Bacteria</taxon>
        <taxon>Bacillati</taxon>
        <taxon>Actinomycetota</taxon>
        <taxon>Actinomycetes</taxon>
        <taxon>Propionibacteriales</taxon>
        <taxon>Propionibacteriaceae</taxon>
        <taxon>Propioniciclava</taxon>
    </lineage>
</organism>
<sequence length="488" mass="53699">MLRLQPGTPLRLTRQLLGGELQPHNTVSVWDEDDYGQRELLTRLRPETPRRAHRHLSRLLEPAAHMSEADFADLVGGADAARWIDLDDSNRRFSRLSTDLGGEAAKGRPGTSTVLHRLLEELAARRSLDDGSVLTSQLVHLAGLLELKEVLGHDSVVSLTETGAARVGEQAVARLRVLAERWAEYPTLVGAHVLHVCVVALLDGREAGAEIVRDSELPPQRIAAEMTTNLGVSTYGVVPNNESHPRAPLNWLRPADETAPSGLATVLYSADPAFIRKYAPRVLFYAGLFPELTYHLHVVGDLAACAETAEHLDGLARHIATVRGGGPPVQFRYSWASLPEWVVTPTSYYASARYLIARQLAAACGGPIWIQDVDLFPTADITAHEAAFSQVDIAMAISRSLGGLMPWKRYLAGNTRLQPGPRTDEFLAAVEDYLYHWLQQTHSWMVDQNALTYAAERVPGVRVLEMARAGVQLRQSFLPNRIEGKALT</sequence>
<dbReference type="EMBL" id="SDMQ01000012">
    <property type="protein sequence ID" value="TBT83377.1"/>
    <property type="molecule type" value="Genomic_DNA"/>
</dbReference>
<dbReference type="RefSeq" id="WP_131169233.1">
    <property type="nucleotide sequence ID" value="NZ_SDMQ01000012.1"/>
</dbReference>
<dbReference type="Proteomes" id="UP000292373">
    <property type="component" value="Unassembled WGS sequence"/>
</dbReference>
<dbReference type="OrthoDB" id="7329378at2"/>
<evidence type="ECO:0000313" key="1">
    <source>
        <dbReference type="EMBL" id="TBT83377.1"/>
    </source>
</evidence>
<proteinExistence type="predicted"/>
<name>A0A4Q9KBT3_9ACTN</name>
<accession>A0A4Q9KBT3</accession>
<evidence type="ECO:0000313" key="2">
    <source>
        <dbReference type="Proteomes" id="UP000292373"/>
    </source>
</evidence>
<keyword evidence="2" id="KW-1185">Reference proteome</keyword>
<gene>
    <name evidence="1" type="ORF">ET989_11865</name>
</gene>
<protein>
    <submittedName>
        <fullName evidence="1">Uncharacterized protein</fullName>
    </submittedName>
</protein>
<dbReference type="AlphaFoldDB" id="A0A4Q9KBT3"/>